<evidence type="ECO:0000313" key="1">
    <source>
        <dbReference type="EMBL" id="QDE38192.1"/>
    </source>
</evidence>
<sequence>MDEDDVKSLAVKLAAVTGRIEKRLDAVAKQTLQASQAMGHQAQQALSASARISAELRAAANEALDGGTASAIQRFGEVVRASEIRLEDAAARLESRMVSGGRLQSAFAWKAFIASTIGSIAVVGTAGYAIWEAQRSLGETRWVRQINAAQAAGRLSACPGGGEHVCAKVDKRWVRLDP</sequence>
<reference evidence="1 2" key="1">
    <citation type="submission" date="2019-06" db="EMBL/GenBank/DDBJ databases">
        <title>A complete genome sequence for Luteibacter pinisoli MAH-14.</title>
        <authorList>
            <person name="Baltrus D.A."/>
        </authorList>
    </citation>
    <scope>NUCLEOTIDE SEQUENCE [LARGE SCALE GENOMIC DNA]</scope>
    <source>
        <strain evidence="1 2">MAH-14</strain>
    </source>
</reference>
<dbReference type="AlphaFoldDB" id="A0A4Y5YYY5"/>
<proteinExistence type="predicted"/>
<accession>A0A4Y5YYY5</accession>
<gene>
    <name evidence="1" type="ORF">FIV34_02720</name>
</gene>
<organism evidence="1 2">
    <name type="scientific">Luteibacter pinisoli</name>
    <dbReference type="NCBI Taxonomy" id="2589080"/>
    <lineage>
        <taxon>Bacteria</taxon>
        <taxon>Pseudomonadati</taxon>
        <taxon>Pseudomonadota</taxon>
        <taxon>Gammaproteobacteria</taxon>
        <taxon>Lysobacterales</taxon>
        <taxon>Rhodanobacteraceae</taxon>
        <taxon>Luteibacter</taxon>
    </lineage>
</organism>
<keyword evidence="2" id="KW-1185">Reference proteome</keyword>
<dbReference type="KEGG" id="lpy:FIV34_02720"/>
<evidence type="ECO:0000313" key="2">
    <source>
        <dbReference type="Proteomes" id="UP000316093"/>
    </source>
</evidence>
<dbReference type="EMBL" id="CP041046">
    <property type="protein sequence ID" value="QDE38192.1"/>
    <property type="molecule type" value="Genomic_DNA"/>
</dbReference>
<dbReference type="Proteomes" id="UP000316093">
    <property type="component" value="Chromosome"/>
</dbReference>
<dbReference type="RefSeq" id="WP_139979438.1">
    <property type="nucleotide sequence ID" value="NZ_CP041046.1"/>
</dbReference>
<protein>
    <submittedName>
        <fullName evidence="1">Uncharacterized protein</fullName>
    </submittedName>
</protein>
<name>A0A4Y5YYY5_9GAMM</name>
<dbReference type="OrthoDB" id="5951532at2"/>